<dbReference type="PROSITE" id="PS00028">
    <property type="entry name" value="ZINC_FINGER_C2H2_1"/>
    <property type="match status" value="1"/>
</dbReference>
<gene>
    <name evidence="3" type="ORF">TKK_008589</name>
</gene>
<dbReference type="PROSITE" id="PS50157">
    <property type="entry name" value="ZINC_FINGER_C2H2_2"/>
    <property type="match status" value="1"/>
</dbReference>
<comment type="caution">
    <text evidence="3">The sequence shown here is derived from an EMBL/GenBank/DDBJ whole genome shotgun (WGS) entry which is preliminary data.</text>
</comment>
<dbReference type="InterPro" id="IPR036236">
    <property type="entry name" value="Znf_C2H2_sf"/>
</dbReference>
<keyword evidence="1" id="KW-0862">Zinc</keyword>
<reference evidence="3 4" key="1">
    <citation type="journal article" date="2024" name="bioRxiv">
        <title>A reference genome for Trichogramma kaykai: A tiny desert-dwelling parasitoid wasp with competing sex-ratio distorters.</title>
        <authorList>
            <person name="Culotta J."/>
            <person name="Lindsey A.R."/>
        </authorList>
    </citation>
    <scope>NUCLEOTIDE SEQUENCE [LARGE SCALE GENOMIC DNA]</scope>
    <source>
        <strain evidence="3 4">KSX58</strain>
    </source>
</reference>
<dbReference type="GO" id="GO:0008270">
    <property type="term" value="F:zinc ion binding"/>
    <property type="evidence" value="ECO:0007669"/>
    <property type="project" value="UniProtKB-KW"/>
</dbReference>
<dbReference type="AlphaFoldDB" id="A0ABD2WZE1"/>
<dbReference type="Gene3D" id="3.30.160.60">
    <property type="entry name" value="Classic Zinc Finger"/>
    <property type="match status" value="1"/>
</dbReference>
<dbReference type="SMART" id="SM00355">
    <property type="entry name" value="ZnF_C2H2"/>
    <property type="match status" value="1"/>
</dbReference>
<dbReference type="InterPro" id="IPR013087">
    <property type="entry name" value="Znf_C2H2_type"/>
</dbReference>
<accession>A0ABD2WZE1</accession>
<keyword evidence="1" id="KW-0479">Metal-binding</keyword>
<feature type="domain" description="C2H2-type" evidence="2">
    <location>
        <begin position="23"/>
        <end position="48"/>
    </location>
</feature>
<keyword evidence="1" id="KW-0863">Zinc-finger</keyword>
<dbReference type="Pfam" id="PF00096">
    <property type="entry name" value="zf-C2H2"/>
    <property type="match status" value="1"/>
</dbReference>
<dbReference type="SUPFAM" id="SSF57667">
    <property type="entry name" value="beta-beta-alpha zinc fingers"/>
    <property type="match status" value="1"/>
</dbReference>
<proteinExistence type="predicted"/>
<keyword evidence="4" id="KW-1185">Reference proteome</keyword>
<dbReference type="EMBL" id="JBJJXI010000061">
    <property type="protein sequence ID" value="KAL3397856.1"/>
    <property type="molecule type" value="Genomic_DNA"/>
</dbReference>
<evidence type="ECO:0000259" key="2">
    <source>
        <dbReference type="PROSITE" id="PS50157"/>
    </source>
</evidence>
<protein>
    <recommendedName>
        <fullName evidence="2">C2H2-type domain-containing protein</fullName>
    </recommendedName>
</protein>
<sequence>MVYPTWNKSLKKHIDSVHVGIKHSCDLCGKMFKQKGLLKRHVKSSHEGITYACDICGKSYAQTPLQRAYGRRMSKELGSLHRFTTAAEPPHGSETKFWTAFT</sequence>
<evidence type="ECO:0000256" key="1">
    <source>
        <dbReference type="PROSITE-ProRule" id="PRU00042"/>
    </source>
</evidence>
<dbReference type="Proteomes" id="UP001627154">
    <property type="component" value="Unassembled WGS sequence"/>
</dbReference>
<evidence type="ECO:0000313" key="3">
    <source>
        <dbReference type="EMBL" id="KAL3397856.1"/>
    </source>
</evidence>
<organism evidence="3 4">
    <name type="scientific">Trichogramma kaykai</name>
    <dbReference type="NCBI Taxonomy" id="54128"/>
    <lineage>
        <taxon>Eukaryota</taxon>
        <taxon>Metazoa</taxon>
        <taxon>Ecdysozoa</taxon>
        <taxon>Arthropoda</taxon>
        <taxon>Hexapoda</taxon>
        <taxon>Insecta</taxon>
        <taxon>Pterygota</taxon>
        <taxon>Neoptera</taxon>
        <taxon>Endopterygota</taxon>
        <taxon>Hymenoptera</taxon>
        <taxon>Apocrita</taxon>
        <taxon>Proctotrupomorpha</taxon>
        <taxon>Chalcidoidea</taxon>
        <taxon>Trichogrammatidae</taxon>
        <taxon>Trichogramma</taxon>
    </lineage>
</organism>
<evidence type="ECO:0000313" key="4">
    <source>
        <dbReference type="Proteomes" id="UP001627154"/>
    </source>
</evidence>
<name>A0ABD2WZE1_9HYME</name>